<evidence type="ECO:0000313" key="2">
    <source>
        <dbReference type="Proteomes" id="UP000326759"/>
    </source>
</evidence>
<dbReference type="Proteomes" id="UP000326759">
    <property type="component" value="Unassembled WGS sequence"/>
</dbReference>
<name>A0A5N5TEE8_9CRUS</name>
<gene>
    <name evidence="1" type="ORF">Anas_13219</name>
</gene>
<accession>A0A5N5TEE8</accession>
<proteinExistence type="predicted"/>
<evidence type="ECO:0000313" key="1">
    <source>
        <dbReference type="EMBL" id="KAB7505023.1"/>
    </source>
</evidence>
<reference evidence="1 2" key="1">
    <citation type="journal article" date="2019" name="PLoS Biol.">
        <title>Sex chromosomes control vertical transmission of feminizing Wolbachia symbionts in an isopod.</title>
        <authorList>
            <person name="Becking T."/>
            <person name="Chebbi M.A."/>
            <person name="Giraud I."/>
            <person name="Moumen B."/>
            <person name="Laverre T."/>
            <person name="Caubet Y."/>
            <person name="Peccoud J."/>
            <person name="Gilbert C."/>
            <person name="Cordaux R."/>
        </authorList>
    </citation>
    <scope>NUCLEOTIDE SEQUENCE [LARGE SCALE GENOMIC DNA]</scope>
    <source>
        <strain evidence="1">ANa2</strain>
        <tissue evidence="1">Whole body excluding digestive tract and cuticle</tissue>
    </source>
</reference>
<dbReference type="EMBL" id="SEYY01001962">
    <property type="protein sequence ID" value="KAB7505023.1"/>
    <property type="molecule type" value="Genomic_DNA"/>
</dbReference>
<dbReference type="AlphaFoldDB" id="A0A5N5TEE8"/>
<keyword evidence="2" id="KW-1185">Reference proteome</keyword>
<sequence length="68" mass="8160">MQLREKIENISIHIAKELRPREEIQQLHAITSTLENLDIVSSKWQSSQYRSQKHLKIFFSQISKLRKK</sequence>
<organism evidence="1 2">
    <name type="scientific">Armadillidium nasatum</name>
    <dbReference type="NCBI Taxonomy" id="96803"/>
    <lineage>
        <taxon>Eukaryota</taxon>
        <taxon>Metazoa</taxon>
        <taxon>Ecdysozoa</taxon>
        <taxon>Arthropoda</taxon>
        <taxon>Crustacea</taxon>
        <taxon>Multicrustacea</taxon>
        <taxon>Malacostraca</taxon>
        <taxon>Eumalacostraca</taxon>
        <taxon>Peracarida</taxon>
        <taxon>Isopoda</taxon>
        <taxon>Oniscidea</taxon>
        <taxon>Crinocheta</taxon>
        <taxon>Armadillidiidae</taxon>
        <taxon>Armadillidium</taxon>
    </lineage>
</organism>
<comment type="caution">
    <text evidence="1">The sequence shown here is derived from an EMBL/GenBank/DDBJ whole genome shotgun (WGS) entry which is preliminary data.</text>
</comment>
<protein>
    <submittedName>
        <fullName evidence="1">Uncharacterized protein</fullName>
    </submittedName>
</protein>